<name>A0A6A5JW19_9PLEO</name>
<evidence type="ECO:0000313" key="1">
    <source>
        <dbReference type="EMBL" id="KAF1828685.1"/>
    </source>
</evidence>
<dbReference type="AlphaFoldDB" id="A0A6A5JW19"/>
<keyword evidence="2" id="KW-1185">Reference proteome</keyword>
<dbReference type="EMBL" id="ML975510">
    <property type="protein sequence ID" value="KAF1828685.1"/>
    <property type="molecule type" value="Genomic_DNA"/>
</dbReference>
<accession>A0A6A5JW19</accession>
<proteinExistence type="predicted"/>
<dbReference type="Proteomes" id="UP000800040">
    <property type="component" value="Unassembled WGS sequence"/>
</dbReference>
<organism evidence="1 2">
    <name type="scientific">Decorospora gaudefroyi</name>
    <dbReference type="NCBI Taxonomy" id="184978"/>
    <lineage>
        <taxon>Eukaryota</taxon>
        <taxon>Fungi</taxon>
        <taxon>Dikarya</taxon>
        <taxon>Ascomycota</taxon>
        <taxon>Pezizomycotina</taxon>
        <taxon>Dothideomycetes</taxon>
        <taxon>Pleosporomycetidae</taxon>
        <taxon>Pleosporales</taxon>
        <taxon>Pleosporineae</taxon>
        <taxon>Pleosporaceae</taxon>
        <taxon>Decorospora</taxon>
    </lineage>
</organism>
<protein>
    <submittedName>
        <fullName evidence="1">Uncharacterized protein</fullName>
    </submittedName>
</protein>
<sequence length="102" mass="10835">MLSVWSRVVIAVFFFVGYPGAGGTVTGISAYELSSGYGVVLARGIDGSCAVVGQGGEDERLGDVVETWAIVAKVPTRPRRVSSQIATKSAFMLGLEWTEKHQ</sequence>
<gene>
    <name evidence="1" type="ORF">BDW02DRAFT_574674</name>
</gene>
<reference evidence="1" key="1">
    <citation type="submission" date="2020-01" db="EMBL/GenBank/DDBJ databases">
        <authorList>
            <consortium name="DOE Joint Genome Institute"/>
            <person name="Haridas S."/>
            <person name="Albert R."/>
            <person name="Binder M."/>
            <person name="Bloem J."/>
            <person name="Labutti K."/>
            <person name="Salamov A."/>
            <person name="Andreopoulos B."/>
            <person name="Baker S.E."/>
            <person name="Barry K."/>
            <person name="Bills G."/>
            <person name="Bluhm B.H."/>
            <person name="Cannon C."/>
            <person name="Castanera R."/>
            <person name="Culley D.E."/>
            <person name="Daum C."/>
            <person name="Ezra D."/>
            <person name="Gonzalez J.B."/>
            <person name="Henrissat B."/>
            <person name="Kuo A."/>
            <person name="Liang C."/>
            <person name="Lipzen A."/>
            <person name="Lutzoni F."/>
            <person name="Magnuson J."/>
            <person name="Mondo S."/>
            <person name="Nolan M."/>
            <person name="Ohm R."/>
            <person name="Pangilinan J."/>
            <person name="Park H.-J."/>
            <person name="Ramirez L."/>
            <person name="Alfaro M."/>
            <person name="Sun H."/>
            <person name="Tritt A."/>
            <person name="Yoshinaga Y."/>
            <person name="Zwiers L.-H."/>
            <person name="Turgeon B.G."/>
            <person name="Goodwin S.B."/>
            <person name="Spatafora J.W."/>
            <person name="Crous P.W."/>
            <person name="Grigoriev I.V."/>
        </authorList>
    </citation>
    <scope>NUCLEOTIDE SEQUENCE</scope>
    <source>
        <strain evidence="1">P77</strain>
    </source>
</reference>
<evidence type="ECO:0000313" key="2">
    <source>
        <dbReference type="Proteomes" id="UP000800040"/>
    </source>
</evidence>